<sequence length="348" mass="35092">MGSSQSVPAHKPGTDDAAASRDDDVAVPSEHAGDEKASTAPSSVPDIDDADPARGAPPLLSASPGDGLSPATDAAVKAALVAGRGTGIVNLAGLDLPALPQRVIDHLPRRLTIVSLAHNPRLGRLGEEDPVVLMGPSGSPPPQAGGKKGAPGGGGKPDAPGGHLRRVLLTDCGLTTLPATISVWSQLRSLDVADNRLSALPDVFAAFPHLESLTASGNALTDLPASLASCGRLLTLDVSRNALGPSLPMVVCDMRSVVTLRVAANGLTALPETLVGAAALEVLDVADNALPAVPPVVLRCCTRLVVVELAGNPAAATADAHADGWGWLAERAAAESAKTSLYRLEAVG</sequence>
<evidence type="ECO:0000313" key="4">
    <source>
        <dbReference type="EMBL" id="OSX77015.1"/>
    </source>
</evidence>
<feature type="compositionally biased region" description="Basic and acidic residues" evidence="3">
    <location>
        <begin position="12"/>
        <end position="24"/>
    </location>
</feature>
<dbReference type="OrthoDB" id="1728874at2759"/>
<keyword evidence="5" id="KW-1185">Reference proteome</keyword>
<organism evidence="4 5">
    <name type="scientific">Porphyra umbilicalis</name>
    <name type="common">Purple laver</name>
    <name type="synonym">Red alga</name>
    <dbReference type="NCBI Taxonomy" id="2786"/>
    <lineage>
        <taxon>Eukaryota</taxon>
        <taxon>Rhodophyta</taxon>
        <taxon>Bangiophyceae</taxon>
        <taxon>Bangiales</taxon>
        <taxon>Bangiaceae</taxon>
        <taxon>Porphyra</taxon>
    </lineage>
</organism>
<keyword evidence="2" id="KW-0677">Repeat</keyword>
<feature type="region of interest" description="Disordered" evidence="3">
    <location>
        <begin position="1"/>
        <end position="67"/>
    </location>
</feature>
<reference evidence="4 5" key="1">
    <citation type="submission" date="2017-03" db="EMBL/GenBank/DDBJ databases">
        <title>WGS assembly of Porphyra umbilicalis.</title>
        <authorList>
            <person name="Brawley S.H."/>
            <person name="Blouin N.A."/>
            <person name="Ficko-Blean E."/>
            <person name="Wheeler G.L."/>
            <person name="Lohr M."/>
            <person name="Goodson H.V."/>
            <person name="Jenkins J.W."/>
            <person name="Blaby-Haas C.E."/>
            <person name="Helliwell K.E."/>
            <person name="Chan C."/>
            <person name="Marriage T."/>
            <person name="Bhattacharya D."/>
            <person name="Klein A.S."/>
            <person name="Badis Y."/>
            <person name="Brodie J."/>
            <person name="Cao Y."/>
            <person name="Collen J."/>
            <person name="Dittami S.M."/>
            <person name="Gachon C.M."/>
            <person name="Green B.R."/>
            <person name="Karpowicz S."/>
            <person name="Kim J.W."/>
            <person name="Kudahl U."/>
            <person name="Lin S."/>
            <person name="Michel G."/>
            <person name="Mittag M."/>
            <person name="Olson B.J."/>
            <person name="Pangilinan J."/>
            <person name="Peng Y."/>
            <person name="Qiu H."/>
            <person name="Shu S."/>
            <person name="Singer J.T."/>
            <person name="Smith A.G."/>
            <person name="Sprecher B.N."/>
            <person name="Wagner V."/>
            <person name="Wang W."/>
            <person name="Wang Z.-Y."/>
            <person name="Yan J."/>
            <person name="Yarish C."/>
            <person name="Zoeuner-Riek S."/>
            <person name="Zhuang Y."/>
            <person name="Zou Y."/>
            <person name="Lindquist E.A."/>
            <person name="Grimwood J."/>
            <person name="Barry K."/>
            <person name="Rokhsar D.S."/>
            <person name="Schmutz J."/>
            <person name="Stiller J.W."/>
            <person name="Grossman A.R."/>
            <person name="Prochnik S.E."/>
        </authorList>
    </citation>
    <scope>NUCLEOTIDE SEQUENCE [LARGE SCALE GENOMIC DNA]</scope>
    <source>
        <strain evidence="4">4086291</strain>
    </source>
</reference>
<accession>A0A1X6P8E0</accession>
<dbReference type="InterPro" id="IPR032675">
    <property type="entry name" value="LRR_dom_sf"/>
</dbReference>
<dbReference type="EMBL" id="KV918848">
    <property type="protein sequence ID" value="OSX77015.1"/>
    <property type="molecule type" value="Genomic_DNA"/>
</dbReference>
<dbReference type="InterPro" id="IPR050216">
    <property type="entry name" value="LRR_domain-containing"/>
</dbReference>
<feature type="region of interest" description="Disordered" evidence="3">
    <location>
        <begin position="134"/>
        <end position="162"/>
    </location>
</feature>
<dbReference type="PANTHER" id="PTHR48051:SF1">
    <property type="entry name" value="RAS SUPPRESSOR PROTEIN 1"/>
    <property type="match status" value="1"/>
</dbReference>
<dbReference type="Gene3D" id="3.80.10.10">
    <property type="entry name" value="Ribonuclease Inhibitor"/>
    <property type="match status" value="1"/>
</dbReference>
<dbReference type="SMART" id="SM00364">
    <property type="entry name" value="LRR_BAC"/>
    <property type="match status" value="2"/>
</dbReference>
<dbReference type="Proteomes" id="UP000218209">
    <property type="component" value="Unassembled WGS sequence"/>
</dbReference>
<keyword evidence="1" id="KW-0433">Leucine-rich repeat</keyword>
<dbReference type="AlphaFoldDB" id="A0A1X6P8E0"/>
<evidence type="ECO:0000256" key="3">
    <source>
        <dbReference type="SAM" id="MobiDB-lite"/>
    </source>
</evidence>
<name>A0A1X6P8E0_PORUM</name>
<dbReference type="SMART" id="SM00369">
    <property type="entry name" value="LRR_TYP"/>
    <property type="match status" value="4"/>
</dbReference>
<proteinExistence type="predicted"/>
<dbReference type="InterPro" id="IPR003591">
    <property type="entry name" value="Leu-rich_rpt_typical-subtyp"/>
</dbReference>
<evidence type="ECO:0000313" key="5">
    <source>
        <dbReference type="Proteomes" id="UP000218209"/>
    </source>
</evidence>
<evidence type="ECO:0000256" key="2">
    <source>
        <dbReference type="ARBA" id="ARBA00022737"/>
    </source>
</evidence>
<dbReference type="Pfam" id="PF13855">
    <property type="entry name" value="LRR_8"/>
    <property type="match status" value="1"/>
</dbReference>
<dbReference type="GO" id="GO:0005737">
    <property type="term" value="C:cytoplasm"/>
    <property type="evidence" value="ECO:0007669"/>
    <property type="project" value="TreeGrafter"/>
</dbReference>
<evidence type="ECO:0000256" key="1">
    <source>
        <dbReference type="ARBA" id="ARBA00022614"/>
    </source>
</evidence>
<dbReference type="InterPro" id="IPR001611">
    <property type="entry name" value="Leu-rich_rpt"/>
</dbReference>
<gene>
    <name evidence="4" type="ORF">BU14_0165s0009</name>
</gene>
<protein>
    <submittedName>
        <fullName evidence="4">Uncharacterized protein</fullName>
    </submittedName>
</protein>
<dbReference type="PANTHER" id="PTHR48051">
    <property type="match status" value="1"/>
</dbReference>
<feature type="compositionally biased region" description="Gly residues" evidence="3">
    <location>
        <begin position="146"/>
        <end position="156"/>
    </location>
</feature>
<dbReference type="SUPFAM" id="SSF52058">
    <property type="entry name" value="L domain-like"/>
    <property type="match status" value="1"/>
</dbReference>